<evidence type="ECO:0000313" key="2">
    <source>
        <dbReference type="Proteomes" id="UP000799755"/>
    </source>
</evidence>
<name>A0ACB6QHE3_9PLEO</name>
<comment type="caution">
    <text evidence="1">The sequence shown here is derived from an EMBL/GenBank/DDBJ whole genome shotgun (WGS) entry which is preliminary data.</text>
</comment>
<accession>A0ACB6QHE3</accession>
<proteinExistence type="predicted"/>
<protein>
    <submittedName>
        <fullName evidence="1">Uncharacterized protein</fullName>
    </submittedName>
</protein>
<evidence type="ECO:0000313" key="1">
    <source>
        <dbReference type="EMBL" id="KAF2466414.1"/>
    </source>
</evidence>
<dbReference type="Proteomes" id="UP000799755">
    <property type="component" value="Unassembled WGS sequence"/>
</dbReference>
<dbReference type="EMBL" id="MU003525">
    <property type="protein sequence ID" value="KAF2466414.1"/>
    <property type="molecule type" value="Genomic_DNA"/>
</dbReference>
<reference evidence="1" key="1">
    <citation type="journal article" date="2020" name="Stud. Mycol.">
        <title>101 Dothideomycetes genomes: a test case for predicting lifestyles and emergence of pathogens.</title>
        <authorList>
            <person name="Haridas S."/>
            <person name="Albert R."/>
            <person name="Binder M."/>
            <person name="Bloem J."/>
            <person name="Labutti K."/>
            <person name="Salamov A."/>
            <person name="Andreopoulos B."/>
            <person name="Baker S."/>
            <person name="Barry K."/>
            <person name="Bills G."/>
            <person name="Bluhm B."/>
            <person name="Cannon C."/>
            <person name="Castanera R."/>
            <person name="Culley D."/>
            <person name="Daum C."/>
            <person name="Ezra D."/>
            <person name="Gonzalez J."/>
            <person name="Henrissat B."/>
            <person name="Kuo A."/>
            <person name="Liang C."/>
            <person name="Lipzen A."/>
            <person name="Lutzoni F."/>
            <person name="Magnuson J."/>
            <person name="Mondo S."/>
            <person name="Nolan M."/>
            <person name="Ohm R."/>
            <person name="Pangilinan J."/>
            <person name="Park H.-J."/>
            <person name="Ramirez L."/>
            <person name="Alfaro M."/>
            <person name="Sun H."/>
            <person name="Tritt A."/>
            <person name="Yoshinaga Y."/>
            <person name="Zwiers L.-H."/>
            <person name="Turgeon B."/>
            <person name="Goodwin S."/>
            <person name="Spatafora J."/>
            <person name="Crous P."/>
            <person name="Grigoriev I."/>
        </authorList>
    </citation>
    <scope>NUCLEOTIDE SEQUENCE</scope>
    <source>
        <strain evidence="1">ATCC 200398</strain>
    </source>
</reference>
<organism evidence="1 2">
    <name type="scientific">Lindgomyces ingoldianus</name>
    <dbReference type="NCBI Taxonomy" id="673940"/>
    <lineage>
        <taxon>Eukaryota</taxon>
        <taxon>Fungi</taxon>
        <taxon>Dikarya</taxon>
        <taxon>Ascomycota</taxon>
        <taxon>Pezizomycotina</taxon>
        <taxon>Dothideomycetes</taxon>
        <taxon>Pleosporomycetidae</taxon>
        <taxon>Pleosporales</taxon>
        <taxon>Lindgomycetaceae</taxon>
        <taxon>Lindgomyces</taxon>
    </lineage>
</organism>
<keyword evidence="2" id="KW-1185">Reference proteome</keyword>
<sequence length="594" mass="66912">MPYAALTFLYPNYGSLTGRSQARSYHDLHNTEIKRLTSILRNFPSVTSRSASLEQKYWNAVKEQIYDLPTNLHSLSSRKPDKGNLCSGHSRLNAELTEDVWEWVRYEFDHGIGHFLYPLIVQAGLSAVQELKVRQLEPVLEMWRCDFTSAMSVPEGREPLCVGEFYNGVFISKWKFQHDKCPACMLARIGSDWRVCFALLTGMVGRRRKKYIGTRENVKSKRVRWVRYWLKGFRHGGKLVDDAWDLGEELRRTKRAWETHIRHRLLRDFYGRVVSYKGNEVGEAPIEVDISEPFDPASNATGRENANPATSIVSEGSSIIGYGYSLSEPFIPNTGTNTSPNPDPTPRTFYSYLHQPKTIKYNTLCNRSSSIYSTSTFGTPLTLLTSNVPCPQTNPPNNTHTPTSSPSPSLHCSSSTSTYALSIASSLTSNDTQILSPELEPLFSGSFHSIPSNHPQCHIPAPSSLRSQKGSVEPAPLRPSDISTQSGGAPKWGRTQRVEDYGGMRSNPLVANHQSMYTGFREVELDDDFYDNVSRPRSPAGAAAGENEERIEKEGGFKERVLSGIRWAGTETENRSRRESTWTKNTRWSDLYDD</sequence>
<gene>
    <name evidence="1" type="ORF">BDR25DRAFT_377561</name>
</gene>